<proteinExistence type="predicted"/>
<dbReference type="AlphaFoldDB" id="A0A1H6DX28"/>
<accession>A0A1H6DX28</accession>
<dbReference type="Pfam" id="PF00392">
    <property type="entry name" value="GntR"/>
    <property type="match status" value="1"/>
</dbReference>
<dbReference type="SUPFAM" id="SSF46785">
    <property type="entry name" value="Winged helix' DNA-binding domain"/>
    <property type="match status" value="1"/>
</dbReference>
<evidence type="ECO:0000256" key="3">
    <source>
        <dbReference type="ARBA" id="ARBA00023163"/>
    </source>
</evidence>
<keyword evidence="7" id="KW-1185">Reference proteome</keyword>
<dbReference type="InterPro" id="IPR000524">
    <property type="entry name" value="Tscrpt_reg_HTH_GntR"/>
</dbReference>
<evidence type="ECO:0000256" key="2">
    <source>
        <dbReference type="ARBA" id="ARBA00023125"/>
    </source>
</evidence>
<feature type="region of interest" description="Disordered" evidence="4">
    <location>
        <begin position="1"/>
        <end position="33"/>
    </location>
</feature>
<evidence type="ECO:0000256" key="1">
    <source>
        <dbReference type="ARBA" id="ARBA00023015"/>
    </source>
</evidence>
<dbReference type="GO" id="GO:0003677">
    <property type="term" value="F:DNA binding"/>
    <property type="evidence" value="ECO:0007669"/>
    <property type="project" value="UniProtKB-KW"/>
</dbReference>
<dbReference type="GO" id="GO:0003700">
    <property type="term" value="F:DNA-binding transcription factor activity"/>
    <property type="evidence" value="ECO:0007669"/>
    <property type="project" value="InterPro"/>
</dbReference>
<dbReference type="InterPro" id="IPR036388">
    <property type="entry name" value="WH-like_DNA-bd_sf"/>
</dbReference>
<evidence type="ECO:0000259" key="5">
    <source>
        <dbReference type="PROSITE" id="PS50949"/>
    </source>
</evidence>
<dbReference type="SMART" id="SM00345">
    <property type="entry name" value="HTH_GNTR"/>
    <property type="match status" value="1"/>
</dbReference>
<evidence type="ECO:0000256" key="4">
    <source>
        <dbReference type="SAM" id="MobiDB-lite"/>
    </source>
</evidence>
<dbReference type="InterPro" id="IPR036390">
    <property type="entry name" value="WH_DNA-bd_sf"/>
</dbReference>
<evidence type="ECO:0000313" key="7">
    <source>
        <dbReference type="Proteomes" id="UP000236754"/>
    </source>
</evidence>
<keyword evidence="3" id="KW-0804">Transcription</keyword>
<organism evidence="6 7">
    <name type="scientific">Actinacidiphila yanglinensis</name>
    <dbReference type="NCBI Taxonomy" id="310779"/>
    <lineage>
        <taxon>Bacteria</taxon>
        <taxon>Bacillati</taxon>
        <taxon>Actinomycetota</taxon>
        <taxon>Actinomycetes</taxon>
        <taxon>Kitasatosporales</taxon>
        <taxon>Streptomycetaceae</taxon>
        <taxon>Actinacidiphila</taxon>
    </lineage>
</organism>
<reference evidence="6 7" key="1">
    <citation type="submission" date="2016-10" db="EMBL/GenBank/DDBJ databases">
        <authorList>
            <person name="de Groot N.N."/>
        </authorList>
    </citation>
    <scope>NUCLEOTIDE SEQUENCE [LARGE SCALE GENOMIC DNA]</scope>
    <source>
        <strain evidence="6 7">CGMCC 4.2023</strain>
    </source>
</reference>
<dbReference type="SMART" id="SM00895">
    <property type="entry name" value="FCD"/>
    <property type="match status" value="1"/>
</dbReference>
<dbReference type="CDD" id="cd07377">
    <property type="entry name" value="WHTH_GntR"/>
    <property type="match status" value="1"/>
</dbReference>
<dbReference type="EMBL" id="FNVU01000020">
    <property type="protein sequence ID" value="SEG89263.1"/>
    <property type="molecule type" value="Genomic_DNA"/>
</dbReference>
<dbReference type="Gene3D" id="1.20.120.530">
    <property type="entry name" value="GntR ligand-binding domain-like"/>
    <property type="match status" value="1"/>
</dbReference>
<dbReference type="PANTHER" id="PTHR43537:SF24">
    <property type="entry name" value="GLUCONATE OPERON TRANSCRIPTIONAL REPRESSOR"/>
    <property type="match status" value="1"/>
</dbReference>
<dbReference type="PROSITE" id="PS50949">
    <property type="entry name" value="HTH_GNTR"/>
    <property type="match status" value="1"/>
</dbReference>
<evidence type="ECO:0000313" key="6">
    <source>
        <dbReference type="EMBL" id="SEG89263.1"/>
    </source>
</evidence>
<dbReference type="PRINTS" id="PR00035">
    <property type="entry name" value="HTHGNTR"/>
</dbReference>
<feature type="domain" description="HTH gntR-type" evidence="5">
    <location>
        <begin position="48"/>
        <end position="118"/>
    </location>
</feature>
<dbReference type="Pfam" id="PF07729">
    <property type="entry name" value="FCD"/>
    <property type="match status" value="1"/>
</dbReference>
<dbReference type="Gene3D" id="1.10.10.10">
    <property type="entry name" value="Winged helix-like DNA-binding domain superfamily/Winged helix DNA-binding domain"/>
    <property type="match status" value="1"/>
</dbReference>
<dbReference type="PANTHER" id="PTHR43537">
    <property type="entry name" value="TRANSCRIPTIONAL REGULATOR, GNTR FAMILY"/>
    <property type="match status" value="1"/>
</dbReference>
<sequence length="271" mass="29424">MPGTRSPGPGRFRARGGWAENGRMSEMPDPAGSSTLSGAAFFRPVRAGNAFEETVERLLQVIKLGVVAHGERLPPQRELAERFHISRVTLREALGSLEQAGYVESRRGRTGGTFVLHRAGAQEGGDPRRTPGPAPDELEDTLAYRRALEIGAAELAASRSLSPEERRHLDNRLRDTHDCDPADYRQRDSRLHLAIGELSGSRSLAASIADTRMRLNDLLNAIPLLGRNIEHSQAQHARMVAAILGGDPVSARRAAEEHLAATASLLRGFLG</sequence>
<dbReference type="SUPFAM" id="SSF48008">
    <property type="entry name" value="GntR ligand-binding domain-like"/>
    <property type="match status" value="1"/>
</dbReference>
<keyword evidence="2" id="KW-0238">DNA-binding</keyword>
<dbReference type="InterPro" id="IPR011711">
    <property type="entry name" value="GntR_C"/>
</dbReference>
<name>A0A1H6DX28_9ACTN</name>
<dbReference type="Proteomes" id="UP000236754">
    <property type="component" value="Unassembled WGS sequence"/>
</dbReference>
<protein>
    <submittedName>
        <fullName evidence="6">Transcriptional regulator, GntR family</fullName>
    </submittedName>
</protein>
<dbReference type="InterPro" id="IPR008920">
    <property type="entry name" value="TF_FadR/GntR_C"/>
</dbReference>
<keyword evidence="1" id="KW-0805">Transcription regulation</keyword>
<gene>
    <name evidence="6" type="ORF">SAMN05216223_12042</name>
</gene>